<dbReference type="Proteomes" id="UP000642993">
    <property type="component" value="Unassembled WGS sequence"/>
</dbReference>
<accession>A0A927PME3</accession>
<reference evidence="2" key="1">
    <citation type="submission" date="2020-09" db="EMBL/GenBank/DDBJ databases">
        <title>Hoyosella lacisalsi sp. nov., a halotolerant actinobacterium isolated from soil of Lake Gudzhirganskoe.</title>
        <authorList>
            <person name="Yang Q."/>
            <person name="Guo P.Y."/>
            <person name="Liu S.W."/>
            <person name="Li F.N."/>
            <person name="Sun C.H."/>
        </authorList>
    </citation>
    <scope>NUCLEOTIDE SEQUENCE</scope>
    <source>
        <strain evidence="2">G463</strain>
    </source>
</reference>
<keyword evidence="1" id="KW-1133">Transmembrane helix</keyword>
<sequence>MITLLLYVLGIVGVAVVLFVLAALTFGRGEDVPPVAPGTTPTWLPRDEVTGADVRAVRFQQVLRGYKAAEVDWVLDRLGREIDDLREQVRQLEPSAQQAPPGKQR</sequence>
<dbReference type="AlphaFoldDB" id="A0A927PME3"/>
<name>A0A927PME3_9ACTN</name>
<dbReference type="InterPro" id="IPR019933">
    <property type="entry name" value="DivIVA_domain"/>
</dbReference>
<dbReference type="NCBIfam" id="TIGR03544">
    <property type="entry name" value="DivI1A_domain"/>
    <property type="match status" value="1"/>
</dbReference>
<evidence type="ECO:0000313" key="2">
    <source>
        <dbReference type="EMBL" id="MBD8506286.1"/>
    </source>
</evidence>
<keyword evidence="3" id="KW-1185">Reference proteome</keyword>
<dbReference type="Gene3D" id="6.10.250.660">
    <property type="match status" value="1"/>
</dbReference>
<gene>
    <name evidence="2" type="ORF">HT102_07305</name>
</gene>
<keyword evidence="1" id="KW-0472">Membrane</keyword>
<protein>
    <submittedName>
        <fullName evidence="2">DivIVA domain-containing protein</fullName>
    </submittedName>
</protein>
<evidence type="ECO:0000313" key="3">
    <source>
        <dbReference type="Proteomes" id="UP000642993"/>
    </source>
</evidence>
<dbReference type="RefSeq" id="WP_192038730.1">
    <property type="nucleotide sequence ID" value="NZ_JACYWE010000003.1"/>
</dbReference>
<dbReference type="EMBL" id="JACYWE010000003">
    <property type="protein sequence ID" value="MBD8506286.1"/>
    <property type="molecule type" value="Genomic_DNA"/>
</dbReference>
<organism evidence="2 3">
    <name type="scientific">Lolliginicoccus lacisalsi</name>
    <dbReference type="NCBI Taxonomy" id="2742202"/>
    <lineage>
        <taxon>Bacteria</taxon>
        <taxon>Bacillati</taxon>
        <taxon>Actinomycetota</taxon>
        <taxon>Actinomycetes</taxon>
        <taxon>Mycobacteriales</taxon>
        <taxon>Hoyosellaceae</taxon>
        <taxon>Lolliginicoccus</taxon>
    </lineage>
</organism>
<keyword evidence="1" id="KW-0812">Transmembrane</keyword>
<comment type="caution">
    <text evidence="2">The sequence shown here is derived from an EMBL/GenBank/DDBJ whole genome shotgun (WGS) entry which is preliminary data.</text>
</comment>
<evidence type="ECO:0000256" key="1">
    <source>
        <dbReference type="SAM" id="Phobius"/>
    </source>
</evidence>
<proteinExistence type="predicted"/>
<feature type="transmembrane region" description="Helical" evidence="1">
    <location>
        <begin position="6"/>
        <end position="26"/>
    </location>
</feature>